<organism evidence="2 3">
    <name type="scientific">Lentibacter algarum</name>
    <dbReference type="NCBI Taxonomy" id="576131"/>
    <lineage>
        <taxon>Bacteria</taxon>
        <taxon>Pseudomonadati</taxon>
        <taxon>Pseudomonadota</taxon>
        <taxon>Alphaproteobacteria</taxon>
        <taxon>Rhodobacterales</taxon>
        <taxon>Roseobacteraceae</taxon>
        <taxon>Lentibacter</taxon>
    </lineage>
</organism>
<dbReference type="EMBL" id="FNPR01000001">
    <property type="protein sequence ID" value="SDY21424.1"/>
    <property type="molecule type" value="Genomic_DNA"/>
</dbReference>
<dbReference type="AlphaFoldDB" id="A0A1H3I336"/>
<proteinExistence type="predicted"/>
<gene>
    <name evidence="2" type="ORF">SAMN05444486_101790</name>
</gene>
<dbReference type="Proteomes" id="UP000199026">
    <property type="component" value="Unassembled WGS sequence"/>
</dbReference>
<dbReference type="SUPFAM" id="SSF111126">
    <property type="entry name" value="Ligand-binding domain in the NO signalling and Golgi transport"/>
    <property type="match status" value="1"/>
</dbReference>
<dbReference type="Pfam" id="PF07700">
    <property type="entry name" value="HNOB"/>
    <property type="match status" value="1"/>
</dbReference>
<feature type="domain" description="Heme NO-binding" evidence="1">
    <location>
        <begin position="2"/>
        <end position="157"/>
    </location>
</feature>
<name>A0A1H3I336_9RHOB</name>
<dbReference type="STRING" id="576131.SAMN05444486_101790"/>
<dbReference type="InterPro" id="IPR011644">
    <property type="entry name" value="Heme_NO-bd"/>
</dbReference>
<dbReference type="GeneID" id="78123579"/>
<evidence type="ECO:0000313" key="2">
    <source>
        <dbReference type="EMBL" id="SDY21424.1"/>
    </source>
</evidence>
<keyword evidence="3" id="KW-1185">Reference proteome</keyword>
<dbReference type="InterPro" id="IPR024096">
    <property type="entry name" value="NO_sig/Golgi_transp_ligand-bd"/>
</dbReference>
<sequence length="182" mass="20156">MKGVIFVELLRMAEANAGEELVDEVLDSLTLESGGAYSAIGSYSCGELFSIVGAFSERLDAPAEDLQKMFGHWMFSYFVENYGEFFTDKKSAFDMLASIENEVHVEVRKLYPDAELPSFETLQTSETEMSMTYKSARPLQSFCHGLIEACLTHYGTPGVISVDDRSDGHPAHVVFLIGLEKA</sequence>
<protein>
    <submittedName>
        <fullName evidence="2">Haem-NO-binding</fullName>
    </submittedName>
</protein>
<dbReference type="Gene3D" id="3.90.1520.10">
    <property type="entry name" value="H-NOX domain"/>
    <property type="match status" value="1"/>
</dbReference>
<dbReference type="GO" id="GO:0020037">
    <property type="term" value="F:heme binding"/>
    <property type="evidence" value="ECO:0007669"/>
    <property type="project" value="InterPro"/>
</dbReference>
<accession>A0A1H3I336</accession>
<evidence type="ECO:0000259" key="1">
    <source>
        <dbReference type="Pfam" id="PF07700"/>
    </source>
</evidence>
<reference evidence="2 3" key="1">
    <citation type="submission" date="2016-10" db="EMBL/GenBank/DDBJ databases">
        <authorList>
            <person name="de Groot N.N."/>
        </authorList>
    </citation>
    <scope>NUCLEOTIDE SEQUENCE [LARGE SCALE GENOMIC DNA]</scope>
    <source>
        <strain evidence="2 3">DSM 24677</strain>
    </source>
</reference>
<evidence type="ECO:0000313" key="3">
    <source>
        <dbReference type="Proteomes" id="UP000199026"/>
    </source>
</evidence>
<dbReference type="OrthoDB" id="7266652at2"/>
<dbReference type="RefSeq" id="WP_089887996.1">
    <property type="nucleotide sequence ID" value="NZ_CALJFH010000017.1"/>
</dbReference>
<dbReference type="InterPro" id="IPR038158">
    <property type="entry name" value="H-NOX_domain_sf"/>
</dbReference>